<keyword evidence="4" id="KW-1185">Reference proteome</keyword>
<evidence type="ECO:0000313" key="4">
    <source>
        <dbReference type="Proteomes" id="UP001350748"/>
    </source>
</evidence>
<evidence type="ECO:0000313" key="3">
    <source>
        <dbReference type="EMBL" id="MEF3366469.1"/>
    </source>
</evidence>
<evidence type="ECO:0000256" key="1">
    <source>
        <dbReference type="SAM" id="MobiDB-lite"/>
    </source>
</evidence>
<feature type="signal peptide" evidence="2">
    <location>
        <begin position="1"/>
        <end position="19"/>
    </location>
</feature>
<accession>A0ABU7XGE4</accession>
<evidence type="ECO:0000256" key="2">
    <source>
        <dbReference type="SAM" id="SignalP"/>
    </source>
</evidence>
<name>A0ABU7XGE4_9HYPH</name>
<feature type="region of interest" description="Disordered" evidence="1">
    <location>
        <begin position="18"/>
        <end position="48"/>
    </location>
</feature>
<protein>
    <recommendedName>
        <fullName evidence="5">Alkaline proteinase inhibitor/ Outer membrane lipoprotein Omp19 domain-containing protein</fullName>
    </recommendedName>
</protein>
<organism evidence="3 4">
    <name type="scientific">Methylocystis borbori</name>
    <dbReference type="NCBI Taxonomy" id="3118750"/>
    <lineage>
        <taxon>Bacteria</taxon>
        <taxon>Pseudomonadati</taxon>
        <taxon>Pseudomonadota</taxon>
        <taxon>Alphaproteobacteria</taxon>
        <taxon>Hyphomicrobiales</taxon>
        <taxon>Methylocystaceae</taxon>
        <taxon>Methylocystis</taxon>
    </lineage>
</organism>
<reference evidence="3 4" key="1">
    <citation type="submission" date="2024-02" db="EMBL/GenBank/DDBJ databases">
        <authorList>
            <person name="Grouzdev D."/>
        </authorList>
    </citation>
    <scope>NUCLEOTIDE SEQUENCE [LARGE SCALE GENOMIC DNA]</scope>
    <source>
        <strain evidence="3 4">9N</strain>
    </source>
</reference>
<feature type="chain" id="PRO_5046591473" description="Alkaline proteinase inhibitor/ Outer membrane lipoprotein Omp19 domain-containing protein" evidence="2">
    <location>
        <begin position="20"/>
        <end position="140"/>
    </location>
</feature>
<dbReference type="Proteomes" id="UP001350748">
    <property type="component" value="Unassembled WGS sequence"/>
</dbReference>
<gene>
    <name evidence="3" type="ORF">V3H18_07975</name>
</gene>
<keyword evidence="2" id="KW-0732">Signal</keyword>
<comment type="caution">
    <text evidence="3">The sequence shown here is derived from an EMBL/GenBank/DDBJ whole genome shotgun (WGS) entry which is preliminary data.</text>
</comment>
<sequence>MKQLLLMLAICVAAGGANAKQPSKTKPKPGSEQAASMPGDPNGSWTVEATTTVGECPTLIPPSLEIADNRIAPTQGAQLSSWGYVDQEGSIVARFTGSGERVVRLHGTMRGGQASGAWSSSTDMCGGVWRASRSREAAVQ</sequence>
<dbReference type="EMBL" id="JAZHYN010000018">
    <property type="protein sequence ID" value="MEF3366469.1"/>
    <property type="molecule type" value="Genomic_DNA"/>
</dbReference>
<proteinExistence type="predicted"/>
<evidence type="ECO:0008006" key="5">
    <source>
        <dbReference type="Google" id="ProtNLM"/>
    </source>
</evidence>
<dbReference type="RefSeq" id="WP_332081479.1">
    <property type="nucleotide sequence ID" value="NZ_JAZHYN010000018.1"/>
</dbReference>